<organism evidence="2 3">
    <name type="scientific">Sclerotinia sclerotiorum (strain ATCC 18683 / 1980 / Ss-1)</name>
    <name type="common">White mold</name>
    <name type="synonym">Whetzelinia sclerotiorum</name>
    <dbReference type="NCBI Taxonomy" id="665079"/>
    <lineage>
        <taxon>Eukaryota</taxon>
        <taxon>Fungi</taxon>
        <taxon>Dikarya</taxon>
        <taxon>Ascomycota</taxon>
        <taxon>Pezizomycotina</taxon>
        <taxon>Leotiomycetes</taxon>
        <taxon>Helotiales</taxon>
        <taxon>Sclerotiniaceae</taxon>
        <taxon>Sclerotinia</taxon>
    </lineage>
</organism>
<gene>
    <name evidence="2" type="ORF">SS1G_06385</name>
</gene>
<reference evidence="3" key="1">
    <citation type="journal article" date="2011" name="PLoS Genet.">
        <title>Genomic analysis of the necrotrophic fungal pathogens Sclerotinia sclerotiorum and Botrytis cinerea.</title>
        <authorList>
            <person name="Amselem J."/>
            <person name="Cuomo C.A."/>
            <person name="van Kan J.A."/>
            <person name="Viaud M."/>
            <person name="Benito E.P."/>
            <person name="Couloux A."/>
            <person name="Coutinho P.M."/>
            <person name="de Vries R.P."/>
            <person name="Dyer P.S."/>
            <person name="Fillinger S."/>
            <person name="Fournier E."/>
            <person name="Gout L."/>
            <person name="Hahn M."/>
            <person name="Kohn L."/>
            <person name="Lapalu N."/>
            <person name="Plummer K.M."/>
            <person name="Pradier J.M."/>
            <person name="Quevillon E."/>
            <person name="Sharon A."/>
            <person name="Simon A."/>
            <person name="ten Have A."/>
            <person name="Tudzynski B."/>
            <person name="Tudzynski P."/>
            <person name="Wincker P."/>
            <person name="Andrew M."/>
            <person name="Anthouard V."/>
            <person name="Beever R.E."/>
            <person name="Beffa R."/>
            <person name="Benoit I."/>
            <person name="Bouzid O."/>
            <person name="Brault B."/>
            <person name="Chen Z."/>
            <person name="Choquer M."/>
            <person name="Collemare J."/>
            <person name="Cotton P."/>
            <person name="Danchin E.G."/>
            <person name="Da Silva C."/>
            <person name="Gautier A."/>
            <person name="Giraud C."/>
            <person name="Giraud T."/>
            <person name="Gonzalez C."/>
            <person name="Grossetete S."/>
            <person name="Guldener U."/>
            <person name="Henrissat B."/>
            <person name="Howlett B.J."/>
            <person name="Kodira C."/>
            <person name="Kretschmer M."/>
            <person name="Lappartient A."/>
            <person name="Leroch M."/>
            <person name="Levis C."/>
            <person name="Mauceli E."/>
            <person name="Neuveglise C."/>
            <person name="Oeser B."/>
            <person name="Pearson M."/>
            <person name="Poulain J."/>
            <person name="Poussereau N."/>
            <person name="Quesneville H."/>
            <person name="Rascle C."/>
            <person name="Schumacher J."/>
            <person name="Segurens B."/>
            <person name="Sexton A."/>
            <person name="Silva E."/>
            <person name="Sirven C."/>
            <person name="Soanes D.M."/>
            <person name="Talbot N.J."/>
            <person name="Templeton M."/>
            <person name="Yandava C."/>
            <person name="Yarden O."/>
            <person name="Zeng Q."/>
            <person name="Rollins J.A."/>
            <person name="Lebrun M.H."/>
            <person name="Dickman M."/>
        </authorList>
    </citation>
    <scope>NUCLEOTIDE SEQUENCE [LARGE SCALE GENOMIC DNA]</scope>
    <source>
        <strain evidence="3">ATCC 18683 / 1980 / Ss-1</strain>
    </source>
</reference>
<dbReference type="EMBL" id="CH476628">
    <property type="protein sequence ID" value="EDO03904.1"/>
    <property type="molecule type" value="Genomic_DNA"/>
</dbReference>
<sequence>MDSDEKKENKEVDVGEKRTKKEDEEDGRGSGEEKEEGESDEAEGHFKESMLTRGRG</sequence>
<evidence type="ECO:0000313" key="3">
    <source>
        <dbReference type="Proteomes" id="UP000001312"/>
    </source>
</evidence>
<name>A7EM38_SCLS1</name>
<proteinExistence type="predicted"/>
<feature type="compositionally biased region" description="Basic and acidic residues" evidence="1">
    <location>
        <begin position="1"/>
        <end position="32"/>
    </location>
</feature>
<evidence type="ECO:0000256" key="1">
    <source>
        <dbReference type="SAM" id="MobiDB-lite"/>
    </source>
</evidence>
<evidence type="ECO:0000313" key="2">
    <source>
        <dbReference type="EMBL" id="EDO03904.1"/>
    </source>
</evidence>
<protein>
    <submittedName>
        <fullName evidence="2">Uncharacterized protein</fullName>
    </submittedName>
</protein>
<feature type="region of interest" description="Disordered" evidence="1">
    <location>
        <begin position="1"/>
        <end position="56"/>
    </location>
</feature>
<dbReference type="Proteomes" id="UP000001312">
    <property type="component" value="Unassembled WGS sequence"/>
</dbReference>
<accession>A7EM38</accession>
<dbReference type="KEGG" id="ssl:SS1G_06385"/>
<keyword evidence="3" id="KW-1185">Reference proteome</keyword>
<dbReference type="AlphaFoldDB" id="A7EM38"/>
<dbReference type="RefSeq" id="XP_001592146.1">
    <property type="nucleotide sequence ID" value="XM_001592096.1"/>
</dbReference>
<dbReference type="InParanoid" id="A7EM38"/>
<dbReference type="GeneID" id="5488331"/>